<gene>
    <name evidence="1" type="ORF">BRAA06T26935Z</name>
</gene>
<accession>A0A3P5YYF8</accession>
<dbReference type="EMBL" id="LR031569">
    <property type="protein sequence ID" value="VDC68395.1"/>
    <property type="molecule type" value="Genomic_DNA"/>
</dbReference>
<sequence length="35" mass="4212">MNFGLQTRMSARRCGGFTHHLKEWLCNIRHTKPQR</sequence>
<proteinExistence type="predicted"/>
<name>A0A3P5YYF8_BRACM</name>
<evidence type="ECO:0000313" key="1">
    <source>
        <dbReference type="EMBL" id="VDC68395.1"/>
    </source>
</evidence>
<dbReference type="AlphaFoldDB" id="A0A3P5YYF8"/>
<protein>
    <submittedName>
        <fullName evidence="1">Uncharacterized protein</fullName>
    </submittedName>
</protein>
<organism evidence="1">
    <name type="scientific">Brassica campestris</name>
    <name type="common">Field mustard</name>
    <dbReference type="NCBI Taxonomy" id="3711"/>
    <lineage>
        <taxon>Eukaryota</taxon>
        <taxon>Viridiplantae</taxon>
        <taxon>Streptophyta</taxon>
        <taxon>Embryophyta</taxon>
        <taxon>Tracheophyta</taxon>
        <taxon>Spermatophyta</taxon>
        <taxon>Magnoliopsida</taxon>
        <taxon>eudicotyledons</taxon>
        <taxon>Gunneridae</taxon>
        <taxon>Pentapetalae</taxon>
        <taxon>rosids</taxon>
        <taxon>malvids</taxon>
        <taxon>Brassicales</taxon>
        <taxon>Brassicaceae</taxon>
        <taxon>Brassiceae</taxon>
        <taxon>Brassica</taxon>
    </lineage>
</organism>
<reference evidence="1" key="1">
    <citation type="submission" date="2018-11" db="EMBL/GenBank/DDBJ databases">
        <authorList>
            <consortium name="Genoscope - CEA"/>
            <person name="William W."/>
        </authorList>
    </citation>
    <scope>NUCLEOTIDE SEQUENCE</scope>
</reference>